<dbReference type="InterPro" id="IPR021401">
    <property type="entry name" value="DUF3040"/>
</dbReference>
<comment type="caution">
    <text evidence="3">The sequence shown here is derived from an EMBL/GenBank/DDBJ whole genome shotgun (WGS) entry which is preliminary data.</text>
</comment>
<organism evidence="3 4">
    <name type="scientific">Gleimia hominis</name>
    <dbReference type="NCBI Taxonomy" id="595468"/>
    <lineage>
        <taxon>Bacteria</taxon>
        <taxon>Bacillati</taxon>
        <taxon>Actinomycetota</taxon>
        <taxon>Actinomycetes</taxon>
        <taxon>Actinomycetales</taxon>
        <taxon>Actinomycetaceae</taxon>
        <taxon>Gleimia</taxon>
    </lineage>
</organism>
<protein>
    <submittedName>
        <fullName evidence="3">DUF3040 domain-containing protein</fullName>
    </submittedName>
</protein>
<feature type="compositionally biased region" description="Polar residues" evidence="1">
    <location>
        <begin position="27"/>
        <end position="40"/>
    </location>
</feature>
<feature type="region of interest" description="Disordered" evidence="1">
    <location>
        <begin position="97"/>
        <end position="130"/>
    </location>
</feature>
<evidence type="ECO:0000256" key="1">
    <source>
        <dbReference type="SAM" id="MobiDB-lite"/>
    </source>
</evidence>
<gene>
    <name evidence="3" type="ORF">QS713_05680</name>
</gene>
<keyword evidence="4" id="KW-1185">Reference proteome</keyword>
<keyword evidence="2" id="KW-0472">Membrane</keyword>
<keyword evidence="2" id="KW-1133">Transmembrane helix</keyword>
<feature type="transmembrane region" description="Helical" evidence="2">
    <location>
        <begin position="46"/>
        <end position="62"/>
    </location>
</feature>
<evidence type="ECO:0000256" key="2">
    <source>
        <dbReference type="SAM" id="Phobius"/>
    </source>
</evidence>
<dbReference type="RefSeq" id="WP_313273197.1">
    <property type="nucleotide sequence ID" value="NZ_JASXSX010000001.1"/>
</dbReference>
<dbReference type="Pfam" id="PF11239">
    <property type="entry name" value="DUF3040"/>
    <property type="match status" value="1"/>
</dbReference>
<evidence type="ECO:0000313" key="3">
    <source>
        <dbReference type="EMBL" id="MDT3767552.1"/>
    </source>
</evidence>
<keyword evidence="2" id="KW-0812">Transmembrane</keyword>
<sequence length="130" mass="14449">MALSEQERAILEQMERELRRDDPRLASTMSRQRTNRTGRTYSPRRVGGGVALLLVGLALPIIGLTIGILWLTVLLGVAGFALMLTGILFITVPTKPTVPAARTTSGGKSGSKRSFMQRQEDRWERRKRGE</sequence>
<proteinExistence type="predicted"/>
<dbReference type="EMBL" id="JASXSX010000001">
    <property type="protein sequence ID" value="MDT3767552.1"/>
    <property type="molecule type" value="Genomic_DNA"/>
</dbReference>
<feature type="transmembrane region" description="Helical" evidence="2">
    <location>
        <begin position="68"/>
        <end position="92"/>
    </location>
</feature>
<dbReference type="Proteomes" id="UP001247542">
    <property type="component" value="Unassembled WGS sequence"/>
</dbReference>
<evidence type="ECO:0000313" key="4">
    <source>
        <dbReference type="Proteomes" id="UP001247542"/>
    </source>
</evidence>
<accession>A0ABU3IAZ0</accession>
<feature type="region of interest" description="Disordered" evidence="1">
    <location>
        <begin position="23"/>
        <end position="42"/>
    </location>
</feature>
<reference evidence="3 4" key="1">
    <citation type="submission" date="2023-06" db="EMBL/GenBank/DDBJ databases">
        <title>Draft genome sequence of Gleimia hominis type strain CCUG 57540T.</title>
        <authorList>
            <person name="Salva-Serra F."/>
            <person name="Cardew S."/>
            <person name="Jensie Markopoulos S."/>
            <person name="Ohlen M."/>
            <person name="Inganas E."/>
            <person name="Svensson-Stadler L."/>
            <person name="Moore E.R.B."/>
        </authorList>
    </citation>
    <scope>NUCLEOTIDE SEQUENCE [LARGE SCALE GENOMIC DNA]</scope>
    <source>
        <strain evidence="3 4">CCUG 57540</strain>
    </source>
</reference>
<name>A0ABU3IAZ0_9ACTO</name>